<proteinExistence type="predicted"/>
<comment type="caution">
    <text evidence="2">The sequence shown here is derived from an EMBL/GenBank/DDBJ whole genome shotgun (WGS) entry which is preliminary data.</text>
</comment>
<evidence type="ECO:0000313" key="3">
    <source>
        <dbReference type="Proteomes" id="UP001501842"/>
    </source>
</evidence>
<sequence length="232" mass="24563">MDSATVSQDDEDDEEYQEAYWRRRVIALGAVVLVVGALAWSCSGDGGSEKEAVAKKKPAASPSPTVSASAGASQAIPTVMVTVTQTATVAAPRRRGDACAARDVVATLTPDVREFAPGTQPSFRLTVVNTGDLDCTFDVGARRLVAQIKSGSDKIWSSAHCDSTEGSSIQMLRRGVPYATTLLWDRRRSGKGCREPRAKALPGTYAVQAQGGGVKTERSVFVLKEGGRGSER</sequence>
<keyword evidence="1" id="KW-0812">Transmembrane</keyword>
<keyword evidence="1" id="KW-0472">Membrane</keyword>
<keyword evidence="3" id="KW-1185">Reference proteome</keyword>
<gene>
    <name evidence="2" type="ORF">GCM10010439_08370</name>
</gene>
<protein>
    <submittedName>
        <fullName evidence="2">Uncharacterized protein</fullName>
    </submittedName>
</protein>
<evidence type="ECO:0000256" key="1">
    <source>
        <dbReference type="SAM" id="Phobius"/>
    </source>
</evidence>
<name>A0ABP6GBS0_9ACTN</name>
<feature type="transmembrane region" description="Helical" evidence="1">
    <location>
        <begin position="25"/>
        <end position="41"/>
    </location>
</feature>
<keyword evidence="1" id="KW-1133">Transmembrane helix</keyword>
<evidence type="ECO:0000313" key="2">
    <source>
        <dbReference type="EMBL" id="GAA2720446.1"/>
    </source>
</evidence>
<reference evidence="3" key="1">
    <citation type="journal article" date="2019" name="Int. J. Syst. Evol. Microbiol.">
        <title>The Global Catalogue of Microorganisms (GCM) 10K type strain sequencing project: providing services to taxonomists for standard genome sequencing and annotation.</title>
        <authorList>
            <consortium name="The Broad Institute Genomics Platform"/>
            <consortium name="The Broad Institute Genome Sequencing Center for Infectious Disease"/>
            <person name="Wu L."/>
            <person name="Ma J."/>
        </authorList>
    </citation>
    <scope>NUCLEOTIDE SEQUENCE [LARGE SCALE GENOMIC DNA]</scope>
    <source>
        <strain evidence="3">JCM 8201</strain>
    </source>
</reference>
<organism evidence="2 3">
    <name type="scientific">Actinocorallia aurantiaca</name>
    <dbReference type="NCBI Taxonomy" id="46204"/>
    <lineage>
        <taxon>Bacteria</taxon>
        <taxon>Bacillati</taxon>
        <taxon>Actinomycetota</taxon>
        <taxon>Actinomycetes</taxon>
        <taxon>Streptosporangiales</taxon>
        <taxon>Thermomonosporaceae</taxon>
        <taxon>Actinocorallia</taxon>
    </lineage>
</organism>
<accession>A0ABP6GBS0</accession>
<dbReference type="RefSeq" id="WP_344448786.1">
    <property type="nucleotide sequence ID" value="NZ_BAAATZ010000003.1"/>
</dbReference>
<dbReference type="Proteomes" id="UP001501842">
    <property type="component" value="Unassembled WGS sequence"/>
</dbReference>
<dbReference type="EMBL" id="BAAATZ010000003">
    <property type="protein sequence ID" value="GAA2720446.1"/>
    <property type="molecule type" value="Genomic_DNA"/>
</dbReference>